<dbReference type="Pfam" id="PF00239">
    <property type="entry name" value="Resolvase"/>
    <property type="match status" value="1"/>
</dbReference>
<dbReference type="InterPro" id="IPR011109">
    <property type="entry name" value="DNA_bind_recombinase_dom"/>
</dbReference>
<reference evidence="8 10" key="1">
    <citation type="journal article" date="2018" name="Genome Biol.">
        <title>SKESA: strategic k-mer extension for scrupulous assemblies.</title>
        <authorList>
            <person name="Souvorov A."/>
            <person name="Agarwala R."/>
            <person name="Lipman D.J."/>
        </authorList>
    </citation>
    <scope>NUCLEOTIDE SEQUENCE [LARGE SCALE GENOMIC DNA]</scope>
    <source>
        <strain evidence="9 10">CFIAFB20130012</strain>
        <strain evidence="8">CFIAFB20140010</strain>
    </source>
</reference>
<dbReference type="PANTHER" id="PTHR30461:SF23">
    <property type="entry name" value="DNA RECOMBINASE-RELATED"/>
    <property type="match status" value="1"/>
</dbReference>
<dbReference type="InterPro" id="IPR036162">
    <property type="entry name" value="Resolvase-like_N_sf"/>
</dbReference>
<dbReference type="Proteomes" id="UP000840569">
    <property type="component" value="Unassembled WGS sequence"/>
</dbReference>
<sequence length="471" mass="54688">MTVGIYIRVSTDEQVKEGFSISAQKEKLKAYCTAQGWEDFKFYVDEGKSAKDMHRPLLQEMITHIKKGLIDTVLVYKLDRLTRSVVDLHNLLSIFDEYNCAFKSATEVYDTSSAMGRFFITIISSVAQFERENTSERVSFGMAEKVRQGEYIPLAPFGYVKGPDGKLIVNEAEKEIFLHVVNMVSTGYSLRQTCEYLTNIGLKTRRSNDMWKVSTLIWMLKNPAVYGAIKWNNEIYENKHEPLIDKATFDKLANILSIRSKSTTSRRGHVHHVFKGRLICPQCGKRLSGLRTKYVNKNKETFYNNNYRCATCKEHRRPAIQISEQKIEKAFIDYISNYTLNKADISSKKLDNNLRKQEMIQKEIVSLQRKREKFQKAWAADLMSDDEFSKLMIDTKMEIDVAEDRKKEYDVSLFVSPEDIAKRNNILRELKINWTSLSPTEKTDFISMFIEGIEYVKNDENKAVITKIRFL</sequence>
<evidence type="ECO:0000313" key="10">
    <source>
        <dbReference type="Proteomes" id="UP000840197"/>
    </source>
</evidence>
<feature type="domain" description="Resolvase/invertase-type recombinase catalytic" evidence="6">
    <location>
        <begin position="2"/>
        <end position="149"/>
    </location>
</feature>
<dbReference type="InterPro" id="IPR006118">
    <property type="entry name" value="Recombinase_CS"/>
</dbReference>
<dbReference type="InterPro" id="IPR050639">
    <property type="entry name" value="SSR_resolvase"/>
</dbReference>
<evidence type="ECO:0000313" key="8">
    <source>
        <dbReference type="EMBL" id="HAB7723165.1"/>
    </source>
</evidence>
<dbReference type="Pfam" id="PF07508">
    <property type="entry name" value="Recombinase"/>
    <property type="match status" value="1"/>
</dbReference>
<dbReference type="Proteomes" id="UP000840197">
    <property type="component" value="Unassembled WGS sequence"/>
</dbReference>
<comment type="caution">
    <text evidence="8">The sequence shown here is derived from an EMBL/GenBank/DDBJ whole genome shotgun (WGS) entry which is preliminary data.</text>
</comment>
<evidence type="ECO:0000256" key="2">
    <source>
        <dbReference type="ARBA" id="ARBA00023125"/>
    </source>
</evidence>
<dbReference type="GO" id="GO:0015074">
    <property type="term" value="P:DNA integration"/>
    <property type="evidence" value="ECO:0007669"/>
    <property type="project" value="UniProtKB-KW"/>
</dbReference>
<feature type="active site" description="O-(5'-phospho-DNA)-serine intermediate" evidence="4 5">
    <location>
        <position position="10"/>
    </location>
</feature>
<accession>A0A462HWC7</accession>
<gene>
    <name evidence="8" type="ORF">GYP27_14365</name>
    <name evidence="9" type="ORF">GYR60_06750</name>
</gene>
<dbReference type="Gene3D" id="3.90.1750.20">
    <property type="entry name" value="Putative Large Serine Recombinase, Chain B, Domain 2"/>
    <property type="match status" value="1"/>
</dbReference>
<dbReference type="GO" id="GO:0003677">
    <property type="term" value="F:DNA binding"/>
    <property type="evidence" value="ECO:0007669"/>
    <property type="project" value="UniProtKB-KW"/>
</dbReference>
<name>A0A462HWC7_LISMN</name>
<dbReference type="AlphaFoldDB" id="A0A462HWC7"/>
<keyword evidence="3" id="KW-0233">DNA recombination</keyword>
<dbReference type="EMBL" id="DAAHYZ010000013">
    <property type="protein sequence ID" value="HAB7723165.1"/>
    <property type="molecule type" value="Genomic_DNA"/>
</dbReference>
<keyword evidence="2" id="KW-0238">DNA-binding</keyword>
<evidence type="ECO:0000256" key="4">
    <source>
        <dbReference type="PIRSR" id="PIRSR606118-50"/>
    </source>
</evidence>
<dbReference type="InterPro" id="IPR025827">
    <property type="entry name" value="Zn_ribbon_recom_dom"/>
</dbReference>
<dbReference type="SMART" id="SM00857">
    <property type="entry name" value="Resolvase"/>
    <property type="match status" value="1"/>
</dbReference>
<reference evidence="8" key="2">
    <citation type="submission" date="2020-01" db="EMBL/GenBank/DDBJ databases">
        <authorList>
            <consortium name="NCBI Pathogen Detection Project"/>
        </authorList>
    </citation>
    <scope>NUCLEOTIDE SEQUENCE</scope>
    <source>
        <strain evidence="9">CFIAFB20130012</strain>
        <strain evidence="8">CFIAFB20140010</strain>
    </source>
</reference>
<dbReference type="PANTHER" id="PTHR30461">
    <property type="entry name" value="DNA-INVERTASE FROM LAMBDOID PROPHAGE"/>
    <property type="match status" value="1"/>
</dbReference>
<dbReference type="PROSITE" id="PS00397">
    <property type="entry name" value="RECOMBINASES_1"/>
    <property type="match status" value="1"/>
</dbReference>
<dbReference type="RefSeq" id="WP_069019758.1">
    <property type="nucleotide sequence ID" value="NZ_CP019615.1"/>
</dbReference>
<feature type="domain" description="Recombinase" evidence="7">
    <location>
        <begin position="156"/>
        <end position="262"/>
    </location>
</feature>
<evidence type="ECO:0000259" key="7">
    <source>
        <dbReference type="PROSITE" id="PS51737"/>
    </source>
</evidence>
<keyword evidence="1" id="KW-0229">DNA integration</keyword>
<dbReference type="SUPFAM" id="SSF53041">
    <property type="entry name" value="Resolvase-like"/>
    <property type="match status" value="1"/>
</dbReference>
<evidence type="ECO:0000256" key="1">
    <source>
        <dbReference type="ARBA" id="ARBA00022908"/>
    </source>
</evidence>
<evidence type="ECO:0000256" key="5">
    <source>
        <dbReference type="PROSITE-ProRule" id="PRU10137"/>
    </source>
</evidence>
<dbReference type="PROSITE" id="PS51736">
    <property type="entry name" value="RECOMBINASES_3"/>
    <property type="match status" value="1"/>
</dbReference>
<dbReference type="Gene3D" id="3.40.50.1390">
    <property type="entry name" value="Resolvase, N-terminal catalytic domain"/>
    <property type="match status" value="1"/>
</dbReference>
<dbReference type="GO" id="GO:0000150">
    <property type="term" value="F:DNA strand exchange activity"/>
    <property type="evidence" value="ECO:0007669"/>
    <property type="project" value="InterPro"/>
</dbReference>
<organism evidence="8">
    <name type="scientific">Listeria monocytogenes</name>
    <dbReference type="NCBI Taxonomy" id="1639"/>
    <lineage>
        <taxon>Bacteria</taxon>
        <taxon>Bacillati</taxon>
        <taxon>Bacillota</taxon>
        <taxon>Bacilli</taxon>
        <taxon>Bacillales</taxon>
        <taxon>Listeriaceae</taxon>
        <taxon>Listeria</taxon>
    </lineage>
</organism>
<dbReference type="Pfam" id="PF13408">
    <property type="entry name" value="Zn_ribbon_recom"/>
    <property type="match status" value="1"/>
</dbReference>
<dbReference type="EMBL" id="DAAIHR010000005">
    <property type="protein sequence ID" value="HAB8398218.1"/>
    <property type="molecule type" value="Genomic_DNA"/>
</dbReference>
<proteinExistence type="predicted"/>
<dbReference type="InterPro" id="IPR038109">
    <property type="entry name" value="DNA_bind_recomb_sf"/>
</dbReference>
<evidence type="ECO:0000256" key="3">
    <source>
        <dbReference type="ARBA" id="ARBA00023172"/>
    </source>
</evidence>
<dbReference type="PROSITE" id="PS51737">
    <property type="entry name" value="RECOMBINASE_DNA_BIND"/>
    <property type="match status" value="1"/>
</dbReference>
<protein>
    <submittedName>
        <fullName evidence="8">Recombinase family protein</fullName>
    </submittedName>
</protein>
<evidence type="ECO:0000259" key="6">
    <source>
        <dbReference type="PROSITE" id="PS51736"/>
    </source>
</evidence>
<dbReference type="InterPro" id="IPR006119">
    <property type="entry name" value="Resolv_N"/>
</dbReference>
<evidence type="ECO:0000313" key="9">
    <source>
        <dbReference type="EMBL" id="HAB8398218.1"/>
    </source>
</evidence>
<dbReference type="CDD" id="cd00338">
    <property type="entry name" value="Ser_Recombinase"/>
    <property type="match status" value="1"/>
</dbReference>